<protein>
    <recommendedName>
        <fullName evidence="5">Aminotransferase</fullName>
        <ecNumber evidence="5">2.6.1.-</ecNumber>
    </recommendedName>
</protein>
<dbReference type="Gene3D" id="3.90.1150.10">
    <property type="entry name" value="Aspartate Aminotransferase, domain 1"/>
    <property type="match status" value="1"/>
</dbReference>
<dbReference type="EC" id="2.6.1.-" evidence="5"/>
<organism evidence="7 8">
    <name type="scientific">Marine Group I thaumarchaeote SCGC AAA799-D11</name>
    <dbReference type="NCBI Taxonomy" id="1502291"/>
    <lineage>
        <taxon>Archaea</taxon>
        <taxon>Nitrososphaerota</taxon>
        <taxon>Marine Group I</taxon>
    </lineage>
</organism>
<proteinExistence type="inferred from homology"/>
<dbReference type="InterPro" id="IPR051926">
    <property type="entry name" value="Ala_Aminotransferase"/>
</dbReference>
<keyword evidence="8" id="KW-1185">Reference proteome</keyword>
<dbReference type="PATRIC" id="fig|1502291.3.peg.3"/>
<comment type="caution">
    <text evidence="7">The sequence shown here is derived from an EMBL/GenBank/DDBJ whole genome shotgun (WGS) entry which is preliminary data.</text>
</comment>
<dbReference type="NCBIfam" id="NF006230">
    <property type="entry name" value="PRK08363.1"/>
    <property type="match status" value="1"/>
</dbReference>
<dbReference type="InterPro" id="IPR015421">
    <property type="entry name" value="PyrdxlP-dep_Trfase_major"/>
</dbReference>
<dbReference type="InterPro" id="IPR015424">
    <property type="entry name" value="PyrdxlP-dep_Trfase"/>
</dbReference>
<evidence type="ECO:0000256" key="5">
    <source>
        <dbReference type="RuleBase" id="RU000481"/>
    </source>
</evidence>
<dbReference type="PANTHER" id="PTHR43488:SF2">
    <property type="entry name" value="GLUTAMATE-PYRUVATE AMINOTRANSFERASE ALAA"/>
    <property type="match status" value="1"/>
</dbReference>
<dbReference type="EMBL" id="JOSY01000001">
    <property type="protein sequence ID" value="KFM17525.1"/>
    <property type="molecule type" value="Genomic_DNA"/>
</dbReference>
<keyword evidence="7" id="KW-0670">Pyruvate</keyword>
<evidence type="ECO:0000259" key="6">
    <source>
        <dbReference type="Pfam" id="PF00155"/>
    </source>
</evidence>
<dbReference type="PROSITE" id="PS00105">
    <property type="entry name" value="AA_TRANSFER_CLASS_1"/>
    <property type="match status" value="1"/>
</dbReference>
<dbReference type="Pfam" id="PF00155">
    <property type="entry name" value="Aminotran_1_2"/>
    <property type="match status" value="1"/>
</dbReference>
<sequence length="391" mass="43228">MKVSKKVAGVEYAIRDIVLAARKVQQKGMQVDYLNIGDPVQFGFQPPDNVKQALINAINNGENYYSTSEGLLELRQEIAKKENAKGLSISADEILVTNGVSEGLDMVISSIVEEGDEVLLPGPYYPPYASYVRLHGGVPVEFAVDLDNSTPDIDDIKSKITTKTVAICLISPNNPTGVVFNEKSLRELVDIANQHNLYIICDEIYDQIVFDEKFVGIGKVAGDSPVIVLNGFSKVHLMSGWRIGYIAFNNSPKLDAIRENLPKLARVRIATSLPIQHAALESLRGPQDYISNFVSEIKQRRDLVVTRLNEMPGLSCPNPKGSFYAFPKIEDNRFGTDKEFVTKLLESKGVLTVHGSGFGEQYGSGHFRLVYLPSLEILDSAMNKIEEFVSQ</sequence>
<keyword evidence="4" id="KW-0663">Pyridoxal phosphate</keyword>
<dbReference type="InterPro" id="IPR004838">
    <property type="entry name" value="NHTrfase_class1_PyrdxlP-BS"/>
</dbReference>
<gene>
    <name evidence="7" type="primary">alaA</name>
    <name evidence="7" type="ORF">AAA799D11_00008</name>
</gene>
<reference evidence="7 8" key="1">
    <citation type="submission" date="2014-06" db="EMBL/GenBank/DDBJ databases">
        <authorList>
            <person name="Ngugi D.K."/>
            <person name="Blom J."/>
            <person name="Alam I."/>
            <person name="Rashid M."/>
            <person name="Baalawi W."/>
            <person name="Zhang G."/>
            <person name="Hikmawan T."/>
            <person name="Guan Y."/>
            <person name="Antunes A."/>
            <person name="Siam R."/>
            <person name="El-Dorry H."/>
            <person name="Bajic V."/>
            <person name="Stingl U."/>
        </authorList>
    </citation>
    <scope>NUCLEOTIDE SEQUENCE [LARGE SCALE GENOMIC DNA]</scope>
    <source>
        <strain evidence="7">SCGC AAA799-D11</strain>
    </source>
</reference>
<evidence type="ECO:0000256" key="2">
    <source>
        <dbReference type="ARBA" id="ARBA00022576"/>
    </source>
</evidence>
<dbReference type="GO" id="GO:0008483">
    <property type="term" value="F:transaminase activity"/>
    <property type="evidence" value="ECO:0007669"/>
    <property type="project" value="UniProtKB-KW"/>
</dbReference>
<evidence type="ECO:0000256" key="3">
    <source>
        <dbReference type="ARBA" id="ARBA00022679"/>
    </source>
</evidence>
<dbReference type="CDD" id="cd00609">
    <property type="entry name" value="AAT_like"/>
    <property type="match status" value="1"/>
</dbReference>
<dbReference type="Proteomes" id="UP000029386">
    <property type="component" value="Unassembled WGS sequence"/>
</dbReference>
<dbReference type="GO" id="GO:0030170">
    <property type="term" value="F:pyridoxal phosphate binding"/>
    <property type="evidence" value="ECO:0007669"/>
    <property type="project" value="InterPro"/>
</dbReference>
<evidence type="ECO:0000313" key="7">
    <source>
        <dbReference type="EMBL" id="KFM17525.1"/>
    </source>
</evidence>
<dbReference type="Gene3D" id="3.40.640.10">
    <property type="entry name" value="Type I PLP-dependent aspartate aminotransferase-like (Major domain)"/>
    <property type="match status" value="1"/>
</dbReference>
<dbReference type="InterPro" id="IPR015422">
    <property type="entry name" value="PyrdxlP-dep_Trfase_small"/>
</dbReference>
<evidence type="ECO:0000313" key="8">
    <source>
        <dbReference type="Proteomes" id="UP000029386"/>
    </source>
</evidence>
<dbReference type="AlphaFoldDB" id="A0A087RVM1"/>
<dbReference type="PANTHER" id="PTHR43488">
    <property type="entry name" value="GLUTAMATE-PYRUVATE AMINOTRANSFERASE ALAA"/>
    <property type="match status" value="1"/>
</dbReference>
<dbReference type="InterPro" id="IPR004839">
    <property type="entry name" value="Aminotransferase_I/II_large"/>
</dbReference>
<evidence type="ECO:0000256" key="1">
    <source>
        <dbReference type="ARBA" id="ARBA00001933"/>
    </source>
</evidence>
<dbReference type="SUPFAM" id="SSF53383">
    <property type="entry name" value="PLP-dependent transferases"/>
    <property type="match status" value="1"/>
</dbReference>
<keyword evidence="3 5" id="KW-0808">Transferase</keyword>
<keyword evidence="2 5" id="KW-0032">Aminotransferase</keyword>
<dbReference type="STRING" id="1502291.AAA799D11_00008"/>
<feature type="domain" description="Aminotransferase class I/classII large" evidence="6">
    <location>
        <begin position="34"/>
        <end position="376"/>
    </location>
</feature>
<name>A0A087RVM1_9ARCH</name>
<comment type="cofactor">
    <cofactor evidence="1 5">
        <name>pyridoxal 5'-phosphate</name>
        <dbReference type="ChEBI" id="CHEBI:597326"/>
    </cofactor>
</comment>
<comment type="similarity">
    <text evidence="5">Belongs to the class-I pyridoxal-phosphate-dependent aminotransferase family.</text>
</comment>
<accession>A0A087RVM1</accession>
<evidence type="ECO:0000256" key="4">
    <source>
        <dbReference type="ARBA" id="ARBA00022898"/>
    </source>
</evidence>